<keyword evidence="4" id="KW-1185">Reference proteome</keyword>
<dbReference type="STRING" id="984486.A0A1E3QRA0"/>
<dbReference type="PROSITE" id="PS50006">
    <property type="entry name" value="FHA_DOMAIN"/>
    <property type="match status" value="1"/>
</dbReference>
<gene>
    <name evidence="3" type="ORF">BABINDRAFT_161188</name>
</gene>
<dbReference type="Proteomes" id="UP000094336">
    <property type="component" value="Unassembled WGS sequence"/>
</dbReference>
<evidence type="ECO:0000259" key="2">
    <source>
        <dbReference type="PROSITE" id="PS50006"/>
    </source>
</evidence>
<name>A0A1E3QRA0_9ASCO</name>
<evidence type="ECO:0000313" key="3">
    <source>
        <dbReference type="EMBL" id="ODQ80219.1"/>
    </source>
</evidence>
<dbReference type="InterPro" id="IPR000253">
    <property type="entry name" value="FHA_dom"/>
</dbReference>
<dbReference type="GeneID" id="30146543"/>
<accession>A0A1E3QRA0</accession>
<feature type="compositionally biased region" description="Low complexity" evidence="1">
    <location>
        <begin position="59"/>
        <end position="70"/>
    </location>
</feature>
<feature type="domain" description="FHA" evidence="2">
    <location>
        <begin position="154"/>
        <end position="197"/>
    </location>
</feature>
<feature type="region of interest" description="Disordered" evidence="1">
    <location>
        <begin position="22"/>
        <end position="91"/>
    </location>
</feature>
<organism evidence="3 4">
    <name type="scientific">Babjeviella inositovora NRRL Y-12698</name>
    <dbReference type="NCBI Taxonomy" id="984486"/>
    <lineage>
        <taxon>Eukaryota</taxon>
        <taxon>Fungi</taxon>
        <taxon>Dikarya</taxon>
        <taxon>Ascomycota</taxon>
        <taxon>Saccharomycotina</taxon>
        <taxon>Pichiomycetes</taxon>
        <taxon>Serinales incertae sedis</taxon>
        <taxon>Babjeviella</taxon>
    </lineage>
</organism>
<feature type="compositionally biased region" description="Basic and acidic residues" evidence="1">
    <location>
        <begin position="423"/>
        <end position="439"/>
    </location>
</feature>
<reference evidence="4" key="1">
    <citation type="submission" date="2016-05" db="EMBL/GenBank/DDBJ databases">
        <title>Comparative genomics of biotechnologically important yeasts.</title>
        <authorList>
            <consortium name="DOE Joint Genome Institute"/>
            <person name="Riley R."/>
            <person name="Haridas S."/>
            <person name="Wolfe K.H."/>
            <person name="Lopes M.R."/>
            <person name="Hittinger C.T."/>
            <person name="Goker M."/>
            <person name="Salamov A."/>
            <person name="Wisecaver J."/>
            <person name="Long T.M."/>
            <person name="Aerts A.L."/>
            <person name="Barry K."/>
            <person name="Choi C."/>
            <person name="Clum A."/>
            <person name="Coughlan A.Y."/>
            <person name="Deshpande S."/>
            <person name="Douglass A.P."/>
            <person name="Hanson S.J."/>
            <person name="Klenk H.-P."/>
            <person name="Labutti K."/>
            <person name="Lapidus A."/>
            <person name="Lindquist E."/>
            <person name="Lipzen A."/>
            <person name="Meier-Kolthoff J.P."/>
            <person name="Ohm R.A."/>
            <person name="Otillar R.P."/>
            <person name="Pangilinan J."/>
            <person name="Peng Y."/>
            <person name="Rokas A."/>
            <person name="Rosa C.A."/>
            <person name="Scheuner C."/>
            <person name="Sibirny A.A."/>
            <person name="Slot J.C."/>
            <person name="Stielow J.B."/>
            <person name="Sun H."/>
            <person name="Kurtzman C.P."/>
            <person name="Blackwell M."/>
            <person name="Grigoriev I.V."/>
            <person name="Jeffries T.W."/>
        </authorList>
    </citation>
    <scope>NUCLEOTIDE SEQUENCE [LARGE SCALE GENOMIC DNA]</scope>
    <source>
        <strain evidence="4">NRRL Y-12698</strain>
    </source>
</reference>
<dbReference type="AlphaFoldDB" id="A0A1E3QRA0"/>
<feature type="compositionally biased region" description="Basic and acidic residues" evidence="1">
    <location>
        <begin position="467"/>
        <end position="477"/>
    </location>
</feature>
<dbReference type="InterPro" id="IPR008984">
    <property type="entry name" value="SMAD_FHA_dom_sf"/>
</dbReference>
<dbReference type="EMBL" id="KV454430">
    <property type="protein sequence ID" value="ODQ80219.1"/>
    <property type="molecule type" value="Genomic_DNA"/>
</dbReference>
<dbReference type="RefSeq" id="XP_018985547.1">
    <property type="nucleotide sequence ID" value="XM_019128690.1"/>
</dbReference>
<evidence type="ECO:0000313" key="4">
    <source>
        <dbReference type="Proteomes" id="UP000094336"/>
    </source>
</evidence>
<evidence type="ECO:0000256" key="1">
    <source>
        <dbReference type="SAM" id="MobiDB-lite"/>
    </source>
</evidence>
<sequence length="617" mass="66956">MNQFPPSSPLLSAHEDLNETDAFSLGVKPVPPQMPPKTHKLGDSLYQRTTQTGYPSPYPSSTAGRSSSPSRQVHSDALESDASSPIKHATSAKRDLYPPKIAISAFEKLKRVQFMSPAKQEVAPQLQAEPLPFEVLEPLAHVKRIPIPSVNESVTIGRSSKSCDYALNCDNKLISRSHLSLTTTETGIEVVCLGWNGISLTLPCKASVKFANGKQEDFEVITEHDVAFRDMARSGVSNVPRSVTAEGSSTSFFILRNERLKVPKMEGMIIDIRGESILLELSDEGETDEETSEELFKAIEPGTTEQPVVEIAKVPAPVAFTPEQANAAELLGLPMRGTPALPQVQAPATPTKSMAPPKLVEVAPTAAPVAVKTPVALQIPQATPTVLSTTIKTAAREEKQAVAAAAAAPPFEILRDATPAATERAESATDRGILARRDTNIPAQGTPETEKREALTDSPESAKRHRTEAELDLEHTLSKRSKSQEPASPDQVEEILALIKGLTNIENVLINHLAFSRLSSTPLSSLSAISHFTAKLSRRELRAVLASVACLGVIYRTGKDAAGKPLDEEYYYSPEHDDDGNRQMLVANSRGGKSLRSCRKTHKQYFWKKPAPAHKKY</sequence>
<feature type="region of interest" description="Disordered" evidence="1">
    <location>
        <begin position="417"/>
        <end position="490"/>
    </location>
</feature>
<proteinExistence type="predicted"/>
<dbReference type="SUPFAM" id="SSF49879">
    <property type="entry name" value="SMAD/FHA domain"/>
    <property type="match status" value="1"/>
</dbReference>
<dbReference type="OrthoDB" id="5348546at2759"/>
<protein>
    <recommendedName>
        <fullName evidence="2">FHA domain-containing protein</fullName>
    </recommendedName>
</protein>